<dbReference type="Proteomes" id="UP001595621">
    <property type="component" value="Unassembled WGS sequence"/>
</dbReference>
<dbReference type="Gene3D" id="3.40.50.1820">
    <property type="entry name" value="alpha/beta hydrolase"/>
    <property type="match status" value="1"/>
</dbReference>
<gene>
    <name evidence="3" type="ORF">ACFOE0_06680</name>
</gene>
<evidence type="ECO:0000313" key="3">
    <source>
        <dbReference type="EMBL" id="MFC3137878.1"/>
    </source>
</evidence>
<protein>
    <submittedName>
        <fullName evidence="3">Alpha/beta hydrolase-fold protein</fullName>
    </submittedName>
</protein>
<dbReference type="EMBL" id="JBHRTD010000006">
    <property type="protein sequence ID" value="MFC3137878.1"/>
    <property type="molecule type" value="Genomic_DNA"/>
</dbReference>
<name>A0ABV7GB30_9GAMM</name>
<dbReference type="Pfam" id="PF00756">
    <property type="entry name" value="Esterase"/>
    <property type="match status" value="1"/>
</dbReference>
<proteinExistence type="inferred from homology"/>
<reference evidence="4" key="1">
    <citation type="journal article" date="2019" name="Int. J. Syst. Evol. Microbiol.">
        <title>The Global Catalogue of Microorganisms (GCM) 10K type strain sequencing project: providing services to taxonomists for standard genome sequencing and annotation.</title>
        <authorList>
            <consortium name="The Broad Institute Genomics Platform"/>
            <consortium name="The Broad Institute Genome Sequencing Center for Infectious Disease"/>
            <person name="Wu L."/>
            <person name="Ma J."/>
        </authorList>
    </citation>
    <scope>NUCLEOTIDE SEQUENCE [LARGE SCALE GENOMIC DNA]</scope>
    <source>
        <strain evidence="4">KCTC 52277</strain>
    </source>
</reference>
<dbReference type="PANTHER" id="PTHR40841">
    <property type="entry name" value="SIDEROPHORE TRIACETYLFUSARININE C ESTERASE"/>
    <property type="match status" value="1"/>
</dbReference>
<keyword evidence="4" id="KW-1185">Reference proteome</keyword>
<sequence length="258" mass="28903">MSGQADTYLSFLKQELMPAINQGFRTSGYDMLAGHSLGGLFGAHVLKQSPELFDAYHLFSPSLWWDEQVLVKSISATDSSHKPYIFLSLANEQGRQKQAYDAYLDKLVAVYPDIETYDLPDEDHMTTPLLSQILAFRSQFNGWLLEFDEVVANPGVFKSHFEQLNARYGTRVKGAEWQIGQPIQQIIDVEKDPAKALVGAQIYLESYPYSPWAHKAMADALALTGDREQALGYMQKAVIAHRLFIGLASGYRCSGGQR</sequence>
<keyword evidence="2 3" id="KW-0378">Hydrolase</keyword>
<dbReference type="GO" id="GO:0016787">
    <property type="term" value="F:hydrolase activity"/>
    <property type="evidence" value="ECO:0007669"/>
    <property type="project" value="UniProtKB-KW"/>
</dbReference>
<accession>A0ABV7GB30</accession>
<dbReference type="InterPro" id="IPR052558">
    <property type="entry name" value="Siderophore_Hydrolase_D"/>
</dbReference>
<comment type="similarity">
    <text evidence="1">Belongs to the esterase D family.</text>
</comment>
<dbReference type="RefSeq" id="WP_283106364.1">
    <property type="nucleotide sequence ID" value="NZ_JAKILF010000002.1"/>
</dbReference>
<evidence type="ECO:0000313" key="4">
    <source>
        <dbReference type="Proteomes" id="UP001595621"/>
    </source>
</evidence>
<evidence type="ECO:0000256" key="2">
    <source>
        <dbReference type="ARBA" id="ARBA00022801"/>
    </source>
</evidence>
<dbReference type="InterPro" id="IPR000801">
    <property type="entry name" value="Esterase-like"/>
</dbReference>
<dbReference type="PANTHER" id="PTHR40841:SF2">
    <property type="entry name" value="SIDEROPHORE-DEGRADING ESTERASE (EUROFUNG)"/>
    <property type="match status" value="1"/>
</dbReference>
<organism evidence="3 4">
    <name type="scientific">Shewanella submarina</name>
    <dbReference type="NCBI Taxonomy" id="2016376"/>
    <lineage>
        <taxon>Bacteria</taxon>
        <taxon>Pseudomonadati</taxon>
        <taxon>Pseudomonadota</taxon>
        <taxon>Gammaproteobacteria</taxon>
        <taxon>Alteromonadales</taxon>
        <taxon>Shewanellaceae</taxon>
        <taxon>Shewanella</taxon>
    </lineage>
</organism>
<comment type="caution">
    <text evidence="3">The sequence shown here is derived from an EMBL/GenBank/DDBJ whole genome shotgun (WGS) entry which is preliminary data.</text>
</comment>
<evidence type="ECO:0000256" key="1">
    <source>
        <dbReference type="ARBA" id="ARBA00005622"/>
    </source>
</evidence>
<dbReference type="InterPro" id="IPR029058">
    <property type="entry name" value="AB_hydrolase_fold"/>
</dbReference>
<dbReference type="SUPFAM" id="SSF53474">
    <property type="entry name" value="alpha/beta-Hydrolases"/>
    <property type="match status" value="1"/>
</dbReference>